<dbReference type="OrthoDB" id="4160836at2759"/>
<dbReference type="EMBL" id="QGMJ01000656">
    <property type="protein sequence ID" value="TVY34355.1"/>
    <property type="molecule type" value="Genomic_DNA"/>
</dbReference>
<feature type="compositionally biased region" description="Basic and acidic residues" evidence="1">
    <location>
        <begin position="441"/>
        <end position="465"/>
    </location>
</feature>
<feature type="compositionally biased region" description="Basic residues" evidence="1">
    <location>
        <begin position="1"/>
        <end position="12"/>
    </location>
</feature>
<feature type="compositionally biased region" description="Low complexity" evidence="1">
    <location>
        <begin position="505"/>
        <end position="515"/>
    </location>
</feature>
<name>A0A8H8RFC7_9HELO</name>
<feature type="compositionally biased region" description="Low complexity" evidence="1">
    <location>
        <begin position="64"/>
        <end position="75"/>
    </location>
</feature>
<protein>
    <submittedName>
        <fullName evidence="2">Uncharacterized protein</fullName>
    </submittedName>
</protein>
<dbReference type="AlphaFoldDB" id="A0A8H8RFC7"/>
<evidence type="ECO:0000313" key="3">
    <source>
        <dbReference type="Proteomes" id="UP000462212"/>
    </source>
</evidence>
<evidence type="ECO:0000256" key="1">
    <source>
        <dbReference type="SAM" id="MobiDB-lite"/>
    </source>
</evidence>
<feature type="region of interest" description="Disordered" evidence="1">
    <location>
        <begin position="1"/>
        <end position="215"/>
    </location>
</feature>
<comment type="caution">
    <text evidence="2">The sequence shown here is derived from an EMBL/GenBank/DDBJ whole genome shotgun (WGS) entry which is preliminary data.</text>
</comment>
<dbReference type="Proteomes" id="UP000462212">
    <property type="component" value="Unassembled WGS sequence"/>
</dbReference>
<feature type="region of interest" description="Disordered" evidence="1">
    <location>
        <begin position="230"/>
        <end position="580"/>
    </location>
</feature>
<sequence length="949" mass="104353">MQRTPPPKRRKVSPTVSVPGDAPPATPSRIPVSAAKNLSERRPSFASPTKASIARHNPQLLNRPSSSGPGAQSAGKNLDDVFAKALGEVQKTVESQPGAIGGGTQSNATPQGSYVPATQRDITPRTRRLSVGGILSAKPRRMSRSPSKQPERSAPVVPGHGDLPEDNNPFGKKGLRRSPVSSQVEAELRDSVPSAADPFKKKGLRRSPISSQPVVSFEEAIAEPEVSTAFIKPSLTHAAKPRTFNDVQKSEEQSMHSKVHAEKSIVPEKGQESEYPSATPRRRTSQVTELARKSNFTSWMGPGDINDVQQQREDAAVSPDEPPLQPPSFENDVAQSRTPHQPEPVGTRLSVADVRKSNGSSWLLPGDSAKEATQFKMPAPEESGISAAKSIQSSRHHLSEPEEPEIPAEDVNDSINHSRSDPEEPEVELPGKETTQSGRSHRVEPKEIILSVKEVDQSRNPHQVELEEPELPPTPTQRGIPDPIVTTPPTGIHDTPSKRARKSKSLGQKLKSSPLKPRDPPPREPSKDPEPTQEKKKHKEKEPAAEFEPRAKLQPEKPKRRKSARFLVPEDPYASKKKARDDLLKELQQLQADVALANQENERLRLHHESGKRRTTLAPNPEELIALLRRSTEQFSNPTPKPTSIFKSIGSFLPFSSRRRTQPAASSDFEKSLPSHLPIALDDPLPYLQAFSPLHYTSTIVLLPSEQTSPGSSSEVSEQPILQKHSIHASHPTGLFASRLTMTVNSSTLSITNIDIPSLDSSSEKELGAFVRERAAGNGALGKDISVICWAMGRWVELAIRRAAFWCAVEIDLSTPVGREKALQRSAKSKKRKRRGSEIAGGEESEQDEEEELKKQKWTRRQLLPHMGRTNMEIVGEGVELRVEWRIGFDWTGEAENSISASARVPKDWQKADDRKVLDRVPETFDRMVKGRGPLGAVKAIVGLLMPVS</sequence>
<accession>A0A8H8RFC7</accession>
<keyword evidence="3" id="KW-1185">Reference proteome</keyword>
<evidence type="ECO:0000313" key="2">
    <source>
        <dbReference type="EMBL" id="TVY34355.1"/>
    </source>
</evidence>
<gene>
    <name evidence="2" type="ORF">LSUB1_G006055</name>
</gene>
<reference evidence="2 3" key="1">
    <citation type="submission" date="2018-05" db="EMBL/GenBank/DDBJ databases">
        <title>Genome sequencing and assembly of the regulated plant pathogen Lachnellula willkommii and related sister species for the development of diagnostic species identification markers.</title>
        <authorList>
            <person name="Giroux E."/>
            <person name="Bilodeau G."/>
        </authorList>
    </citation>
    <scope>NUCLEOTIDE SEQUENCE [LARGE SCALE GENOMIC DNA]</scope>
    <source>
        <strain evidence="2 3">CBS 197.66</strain>
    </source>
</reference>
<feature type="compositionally biased region" description="Acidic residues" evidence="1">
    <location>
        <begin position="401"/>
        <end position="412"/>
    </location>
</feature>
<feature type="compositionally biased region" description="Basic and acidic residues" evidence="1">
    <location>
        <begin position="248"/>
        <end position="272"/>
    </location>
</feature>
<feature type="compositionally biased region" description="Basic and acidic residues" evidence="1">
    <location>
        <begin position="516"/>
        <end position="557"/>
    </location>
</feature>
<proteinExistence type="predicted"/>
<organism evidence="2 3">
    <name type="scientific">Lachnellula subtilissima</name>
    <dbReference type="NCBI Taxonomy" id="602034"/>
    <lineage>
        <taxon>Eukaryota</taxon>
        <taxon>Fungi</taxon>
        <taxon>Dikarya</taxon>
        <taxon>Ascomycota</taxon>
        <taxon>Pezizomycotina</taxon>
        <taxon>Leotiomycetes</taxon>
        <taxon>Helotiales</taxon>
        <taxon>Lachnaceae</taxon>
        <taxon>Lachnellula</taxon>
    </lineage>
</organism>
<feature type="compositionally biased region" description="Acidic residues" evidence="1">
    <location>
        <begin position="841"/>
        <end position="851"/>
    </location>
</feature>
<feature type="region of interest" description="Disordered" evidence="1">
    <location>
        <begin position="820"/>
        <end position="855"/>
    </location>
</feature>